<evidence type="ECO:0000256" key="3">
    <source>
        <dbReference type="ARBA" id="ARBA00034293"/>
    </source>
</evidence>
<feature type="domain" description="Metallo-beta-lactamase" evidence="5">
    <location>
        <begin position="8"/>
        <end position="95"/>
    </location>
</feature>
<dbReference type="InterPro" id="IPR001279">
    <property type="entry name" value="Metallo-B-lactamas"/>
</dbReference>
<dbReference type="GeneID" id="19736314"/>
<dbReference type="GO" id="GO:0052170">
    <property type="term" value="P:symbiont-mediated suppression of host innate immune response"/>
    <property type="evidence" value="ECO:0007669"/>
    <property type="project" value="UniProtKB-KW"/>
</dbReference>
<evidence type="ECO:0000313" key="6">
    <source>
        <dbReference type="EMBL" id="AFY98502.1"/>
    </source>
</evidence>
<dbReference type="InterPro" id="IPR036866">
    <property type="entry name" value="RibonucZ/Hydroxyglut_hydro"/>
</dbReference>
<dbReference type="EMBL" id="KC013029">
    <property type="protein sequence ID" value="AFY98502.1"/>
    <property type="molecule type" value="Genomic_DNA"/>
</dbReference>
<keyword evidence="6" id="KW-0378">Hydrolase</keyword>
<evidence type="ECO:0000313" key="7">
    <source>
        <dbReference type="Proteomes" id="UP000202777"/>
    </source>
</evidence>
<dbReference type="InterPro" id="IPR052533">
    <property type="entry name" value="WalJ/YycJ-like"/>
</dbReference>
<sequence length="210" mass="24065">MKLTVLATGSSGNASIVTGENETIALDFGLSFKKWHTLLEKYDLKEPDELFITHSHGDHANESGLSRLIKVMPTIKIHTNRGTFETAEFEVEAFLVAHDVECHSFIITEKATKEKLVYATDVNGLYETFTREDIFEHAKDADVYALEANFDNRWLKFPEYLDQVGYKYNVFANMVRHTSKQESIKTFSALKKSTSKYVPLHMSSRFYNFS</sequence>
<comment type="function">
    <text evidence="3">Counteracts the host Pycsar antiviral defense system. Phosphodiesterase that enables metal-dependent hydrolysis of host cyclic nucleotide Pycsar defense signals such as cCMP and cUMP.</text>
</comment>
<dbReference type="PANTHER" id="PTHR47619:SF1">
    <property type="entry name" value="EXODEOXYRIBONUCLEASE WALJ"/>
    <property type="match status" value="1"/>
</dbReference>
<dbReference type="KEGG" id="vg:19736314"/>
<keyword evidence="1" id="KW-0945">Host-virus interaction</keyword>
<accession>A0A059PAQ8</accession>
<dbReference type="Pfam" id="PF00753">
    <property type="entry name" value="Lactamase_B"/>
    <property type="match status" value="1"/>
</dbReference>
<dbReference type="GO" id="GO:0016787">
    <property type="term" value="F:hydrolase activity"/>
    <property type="evidence" value="ECO:0007669"/>
    <property type="project" value="UniProtKB-KW"/>
</dbReference>
<dbReference type="RefSeq" id="YP_009044216.1">
    <property type="nucleotide sequence ID" value="NC_024378.1"/>
</dbReference>
<comment type="similarity">
    <text evidence="4">Belongs to the anti-Pycsar protein Apyc1 family.</text>
</comment>
<evidence type="ECO:0000256" key="2">
    <source>
        <dbReference type="ARBA" id="ARBA00023280"/>
    </source>
</evidence>
<dbReference type="PANTHER" id="PTHR47619">
    <property type="entry name" value="METALLO-HYDROLASE YYCJ-RELATED"/>
    <property type="match status" value="1"/>
</dbReference>
<dbReference type="Proteomes" id="UP000202777">
    <property type="component" value="Segment"/>
</dbReference>
<reference evidence="6 7" key="1">
    <citation type="journal article" date="2014" name="Int. J. Food Microbiol.">
        <title>Sequence and comparative analysis of Leuconostoc dairy bacteriophages.</title>
        <authorList>
            <person name="Kot W."/>
            <person name="Hansen L.H."/>
            <person name="Neve H."/>
            <person name="Hammer K."/>
            <person name="Jacobsen S."/>
            <person name="Pedersen P.D."/>
            <person name="Sorensen S.J."/>
            <person name="Heller K.J."/>
            <person name="Vogensen F.K."/>
        </authorList>
    </citation>
    <scope>NUCLEOTIDE SEQUENCE [LARGE SCALE GENOMIC DNA]</scope>
</reference>
<protein>
    <submittedName>
        <fullName evidence="6">Putative hydrolase</fullName>
    </submittedName>
</protein>
<evidence type="ECO:0000256" key="1">
    <source>
        <dbReference type="ARBA" id="ARBA00022632"/>
    </source>
</evidence>
<keyword evidence="2" id="KW-0899">Viral immunoevasion</keyword>
<dbReference type="SUPFAM" id="SSF56281">
    <property type="entry name" value="Metallo-hydrolase/oxidoreductase"/>
    <property type="match status" value="1"/>
</dbReference>
<evidence type="ECO:0000256" key="4">
    <source>
        <dbReference type="ARBA" id="ARBA00034308"/>
    </source>
</evidence>
<keyword evidence="1" id="KW-1090">Inhibition of host innate immune response by virus</keyword>
<name>A0A059PAQ8_9CAUD</name>
<organism evidence="6 7">
    <name type="scientific">Leuconostoc phage phiLNTR3</name>
    <dbReference type="NCBI Taxonomy" id="1262521"/>
    <lineage>
        <taxon>Viruses</taxon>
        <taxon>Duplodnaviria</taxon>
        <taxon>Heunggongvirae</taxon>
        <taxon>Uroviricota</taxon>
        <taxon>Caudoviricetes</taxon>
        <taxon>Mccleskeyvirinae</taxon>
        <taxon>Unaquatrovirus</taxon>
        <taxon>Leuconostoc virus LNTR3</taxon>
    </lineage>
</organism>
<evidence type="ECO:0000259" key="5">
    <source>
        <dbReference type="Pfam" id="PF00753"/>
    </source>
</evidence>
<gene>
    <name evidence="6" type="ORF">phiLNTR3_09</name>
</gene>
<dbReference type="Gene3D" id="3.60.15.10">
    <property type="entry name" value="Ribonuclease Z/Hydroxyacylglutathione hydrolase-like"/>
    <property type="match status" value="2"/>
</dbReference>
<proteinExistence type="inferred from homology"/>